<accession>A0A1E5VB06</accession>
<feature type="region of interest" description="Disordered" evidence="1">
    <location>
        <begin position="1"/>
        <end position="43"/>
    </location>
</feature>
<dbReference type="STRING" id="888268.A0A1E5VB06"/>
<dbReference type="OrthoDB" id="1266663at2759"/>
<dbReference type="EMBL" id="LWDX02045648">
    <property type="protein sequence ID" value="OEL22333.1"/>
    <property type="molecule type" value="Genomic_DNA"/>
</dbReference>
<dbReference type="PANTHER" id="PTHR37718:SF2">
    <property type="entry name" value="OS03G0205150 PROTEIN"/>
    <property type="match status" value="1"/>
</dbReference>
<proteinExistence type="predicted"/>
<dbReference type="AlphaFoldDB" id="A0A1E5VB06"/>
<keyword evidence="3" id="KW-1185">Reference proteome</keyword>
<reference evidence="2 3" key="1">
    <citation type="submission" date="2016-09" db="EMBL/GenBank/DDBJ databases">
        <title>The draft genome of Dichanthelium oligosanthes: A C3 panicoid grass species.</title>
        <authorList>
            <person name="Studer A.J."/>
            <person name="Schnable J.C."/>
            <person name="Brutnell T.P."/>
        </authorList>
    </citation>
    <scope>NUCLEOTIDE SEQUENCE [LARGE SCALE GENOMIC DNA]</scope>
    <source>
        <strain evidence="3">cv. Kellogg 1175</strain>
        <tissue evidence="2">Leaf</tissue>
    </source>
</reference>
<organism evidence="2 3">
    <name type="scientific">Dichanthelium oligosanthes</name>
    <dbReference type="NCBI Taxonomy" id="888268"/>
    <lineage>
        <taxon>Eukaryota</taxon>
        <taxon>Viridiplantae</taxon>
        <taxon>Streptophyta</taxon>
        <taxon>Embryophyta</taxon>
        <taxon>Tracheophyta</taxon>
        <taxon>Spermatophyta</taxon>
        <taxon>Magnoliopsida</taxon>
        <taxon>Liliopsida</taxon>
        <taxon>Poales</taxon>
        <taxon>Poaceae</taxon>
        <taxon>PACMAD clade</taxon>
        <taxon>Panicoideae</taxon>
        <taxon>Panicodae</taxon>
        <taxon>Paniceae</taxon>
        <taxon>Dichantheliinae</taxon>
        <taxon>Dichanthelium</taxon>
    </lineage>
</organism>
<evidence type="ECO:0000313" key="3">
    <source>
        <dbReference type="Proteomes" id="UP000095767"/>
    </source>
</evidence>
<feature type="compositionally biased region" description="Polar residues" evidence="1">
    <location>
        <begin position="9"/>
        <end position="28"/>
    </location>
</feature>
<name>A0A1E5VB06_9POAL</name>
<evidence type="ECO:0000313" key="2">
    <source>
        <dbReference type="EMBL" id="OEL22333.1"/>
    </source>
</evidence>
<dbReference type="Proteomes" id="UP000095767">
    <property type="component" value="Unassembled WGS sequence"/>
</dbReference>
<evidence type="ECO:0000256" key="1">
    <source>
        <dbReference type="SAM" id="MobiDB-lite"/>
    </source>
</evidence>
<sequence>MLVPHSAAVCTTSTMRHSHDSFTPSGFSASELESPEEGSSRRSWMDAAYSTIPTNCESGGKPGLAEIIKVSDDEVQPPDGHNLGRDDGRVEPELFAGGGTNAVATEADPTTRASSATTSASMRLMASNGQAGGSQRHLDKQNEALMETYRAMSHELHKLQVEEETIMRKLYELMSAEGLLPKVHSLPTYMDDMEDYCAGSSVQTIILELL</sequence>
<protein>
    <submittedName>
        <fullName evidence="2">Uncharacterized protein</fullName>
    </submittedName>
</protein>
<gene>
    <name evidence="2" type="ORF">BAE44_0016647</name>
</gene>
<dbReference type="PANTHER" id="PTHR37718">
    <property type="entry name" value="BNAC03G61340D PROTEIN"/>
    <property type="match status" value="1"/>
</dbReference>
<comment type="caution">
    <text evidence="2">The sequence shown here is derived from an EMBL/GenBank/DDBJ whole genome shotgun (WGS) entry which is preliminary data.</text>
</comment>